<dbReference type="AlphaFoldDB" id="A0A840ZQD0"/>
<comment type="caution">
    <text evidence="3">The sequence shown here is derived from an EMBL/GenBank/DDBJ whole genome shotgun (WGS) entry which is preliminary data.</text>
</comment>
<protein>
    <recommendedName>
        <fullName evidence="2">Glycosyltransferase 61 catalytic domain-containing protein</fullName>
    </recommendedName>
</protein>
<feature type="domain" description="Glycosyltransferase 61 catalytic" evidence="2">
    <location>
        <begin position="95"/>
        <end position="274"/>
    </location>
</feature>
<reference evidence="3 4" key="1">
    <citation type="submission" date="2020-08" db="EMBL/GenBank/DDBJ databases">
        <title>Genomic Encyclopedia of Type Strains, Phase IV (KMG-IV): sequencing the most valuable type-strain genomes for metagenomic binning, comparative biology and taxonomic classification.</title>
        <authorList>
            <person name="Goeker M."/>
        </authorList>
    </citation>
    <scope>NUCLEOTIDE SEQUENCE [LARGE SCALE GENOMIC DNA]</scope>
    <source>
        <strain evidence="3 4">DSM 2163</strain>
    </source>
</reference>
<organism evidence="3 4">
    <name type="scientific">Methylorubrum rhodinum</name>
    <dbReference type="NCBI Taxonomy" id="29428"/>
    <lineage>
        <taxon>Bacteria</taxon>
        <taxon>Pseudomonadati</taxon>
        <taxon>Pseudomonadota</taxon>
        <taxon>Alphaproteobacteria</taxon>
        <taxon>Hyphomicrobiales</taxon>
        <taxon>Methylobacteriaceae</taxon>
        <taxon>Methylorubrum</taxon>
    </lineage>
</organism>
<evidence type="ECO:0000313" key="3">
    <source>
        <dbReference type="EMBL" id="MBB5759268.1"/>
    </source>
</evidence>
<evidence type="ECO:0000259" key="2">
    <source>
        <dbReference type="Pfam" id="PF04577"/>
    </source>
</evidence>
<keyword evidence="4" id="KW-1185">Reference proteome</keyword>
<name>A0A840ZQD0_9HYPH</name>
<proteinExistence type="predicted"/>
<evidence type="ECO:0000256" key="1">
    <source>
        <dbReference type="SAM" id="MobiDB-lite"/>
    </source>
</evidence>
<accession>A0A840ZQD0</accession>
<dbReference type="Proteomes" id="UP000583454">
    <property type="component" value="Unassembled WGS sequence"/>
</dbReference>
<dbReference type="GO" id="GO:0016757">
    <property type="term" value="F:glycosyltransferase activity"/>
    <property type="evidence" value="ECO:0007669"/>
    <property type="project" value="InterPro"/>
</dbReference>
<dbReference type="EMBL" id="JACHOP010000021">
    <property type="protein sequence ID" value="MBB5759268.1"/>
    <property type="molecule type" value="Genomic_DNA"/>
</dbReference>
<dbReference type="RefSeq" id="WP_183572154.1">
    <property type="nucleotide sequence ID" value="NZ_JACHOP010000021.1"/>
</dbReference>
<gene>
    <name evidence="3" type="ORF">HNR00_004000</name>
</gene>
<sequence>MRQGAPTRMARRRSPLLPCRTLWGTCERHARPPRWRRYGRADFYPIRADGPWGLFARDGSRLGVGRDPAAGEALAAPEPVETGPLLFIGRLALHYGHFVINTLPHLWPLAGWTGRRPKLLCHAPPGSWNGSPFLAALLATLGYELDDLVTFDRPVRLADVLVPDPALHEQASVHAVFGDLCRRVGEGFWDPSEVDTVSRPAYLAKTRLAAGITRLDNEDAIVEALDRQGVEIVHPETLDFAAQVRLLSTRRIVLGTVGSAFHTSVFAAPGRRLVGLNWQPALNSNFPLLDGLNENQARYYHAPGTRYVDPGPFEVTWEVPDPRGLARAMLERAERLDRGEPDRPSRGRPWGLRGPWSRP</sequence>
<dbReference type="Pfam" id="PF04577">
    <property type="entry name" value="Glyco_transf_61"/>
    <property type="match status" value="1"/>
</dbReference>
<dbReference type="InterPro" id="IPR049625">
    <property type="entry name" value="Glyco_transf_61_cat"/>
</dbReference>
<feature type="compositionally biased region" description="Basic and acidic residues" evidence="1">
    <location>
        <begin position="332"/>
        <end position="345"/>
    </location>
</feature>
<feature type="region of interest" description="Disordered" evidence="1">
    <location>
        <begin position="332"/>
        <end position="359"/>
    </location>
</feature>
<evidence type="ECO:0000313" key="4">
    <source>
        <dbReference type="Proteomes" id="UP000583454"/>
    </source>
</evidence>